<reference evidence="2 3" key="1">
    <citation type="journal article" date="2008" name="Nature">
        <title>The genome of Laccaria bicolor provides insights into mycorrhizal symbiosis.</title>
        <authorList>
            <person name="Martin F."/>
            <person name="Aerts A."/>
            <person name="Ahren D."/>
            <person name="Brun A."/>
            <person name="Danchin E.G.J."/>
            <person name="Duchaussoy F."/>
            <person name="Gibon J."/>
            <person name="Kohler A."/>
            <person name="Lindquist E."/>
            <person name="Pereda V."/>
            <person name="Salamov A."/>
            <person name="Shapiro H.J."/>
            <person name="Wuyts J."/>
            <person name="Blaudez D."/>
            <person name="Buee M."/>
            <person name="Brokstein P."/>
            <person name="Canbaeck B."/>
            <person name="Cohen D."/>
            <person name="Courty P.E."/>
            <person name="Coutinho P.M."/>
            <person name="Delaruelle C."/>
            <person name="Detter J.C."/>
            <person name="Deveau A."/>
            <person name="DiFazio S."/>
            <person name="Duplessis S."/>
            <person name="Fraissinet-Tachet L."/>
            <person name="Lucic E."/>
            <person name="Frey-Klett P."/>
            <person name="Fourrey C."/>
            <person name="Feussner I."/>
            <person name="Gay G."/>
            <person name="Grimwood J."/>
            <person name="Hoegger P.J."/>
            <person name="Jain P."/>
            <person name="Kilaru S."/>
            <person name="Labbe J."/>
            <person name="Lin Y.C."/>
            <person name="Legue V."/>
            <person name="Le Tacon F."/>
            <person name="Marmeisse R."/>
            <person name="Melayah D."/>
            <person name="Montanini B."/>
            <person name="Muratet M."/>
            <person name="Nehls U."/>
            <person name="Niculita-Hirzel H."/>
            <person name="Oudot-Le Secq M.P."/>
            <person name="Peter M."/>
            <person name="Quesneville H."/>
            <person name="Rajashekar B."/>
            <person name="Reich M."/>
            <person name="Rouhier N."/>
            <person name="Schmutz J."/>
            <person name="Yin T."/>
            <person name="Chalot M."/>
            <person name="Henrissat B."/>
            <person name="Kuees U."/>
            <person name="Lucas S."/>
            <person name="Van de Peer Y."/>
            <person name="Podila G.K."/>
            <person name="Polle A."/>
            <person name="Pukkila P.J."/>
            <person name="Richardson P.M."/>
            <person name="Rouze P."/>
            <person name="Sanders I.R."/>
            <person name="Stajich J.E."/>
            <person name="Tunlid A."/>
            <person name="Tuskan G."/>
            <person name="Grigoriev I.V."/>
        </authorList>
    </citation>
    <scope>NUCLEOTIDE SEQUENCE [LARGE SCALE GENOMIC DNA]</scope>
    <source>
        <strain evidence="3">S238N-H82 / ATCC MYA-4686</strain>
    </source>
</reference>
<evidence type="ECO:0000313" key="2">
    <source>
        <dbReference type="EMBL" id="EDR06217.1"/>
    </source>
</evidence>
<dbReference type="HOGENOM" id="CLU_641863_0_0_1"/>
<dbReference type="AlphaFoldDB" id="B0DGW2"/>
<dbReference type="RefSeq" id="XP_001883078.1">
    <property type="nucleotide sequence ID" value="XM_001883043.1"/>
</dbReference>
<protein>
    <submittedName>
        <fullName evidence="2">Predicted protein</fullName>
    </submittedName>
</protein>
<dbReference type="Proteomes" id="UP000001194">
    <property type="component" value="Unassembled WGS sequence"/>
</dbReference>
<accession>B0DGW2</accession>
<name>B0DGW2_LACBS</name>
<keyword evidence="3" id="KW-1185">Reference proteome</keyword>
<feature type="compositionally biased region" description="Polar residues" evidence="1">
    <location>
        <begin position="243"/>
        <end position="267"/>
    </location>
</feature>
<sequence length="428" mass="47057">MYIHHLEKPDAPMSFSDASSNESPVKGDSESLPNNLDGGGDVKVADQDDFGVNFENSAQAFDSDSPTNSHPENASTKNQDTSSPPPEQDGRGPRVKACIIYDLPTAVHRRLSQRVVQLFKPRPKQGGGFVALETRTEDVCPPEVVQGTLRGVDERSSIAVGKKNGAELPSQCATAARPHARVVLSPEVLGLNYGQWLRERWSTIRRPPPLLSTLMALRRLNTIFSRSNRKSPDEESPLGRSPTYRTSLTRAPSYTTHAAGPSRSTNPEIDANLSVIEEMSSVVRTSLPETSSVAGTIREATVRSGPRYVYYRLYTKDGAIESNNAIYSNDRSLGRIDAKDVAPPYTVILLKNVLCRKEGFKTSDRSNLYLSVPSYMPMEDGTRLSLTAQSGPGLYEHEPVVLVVDSIDEREAVKPSRGKLRTQTNVRY</sequence>
<feature type="region of interest" description="Disordered" evidence="1">
    <location>
        <begin position="1"/>
        <end position="94"/>
    </location>
</feature>
<dbReference type="EMBL" id="DS547109">
    <property type="protein sequence ID" value="EDR06217.1"/>
    <property type="molecule type" value="Genomic_DNA"/>
</dbReference>
<evidence type="ECO:0000313" key="3">
    <source>
        <dbReference type="Proteomes" id="UP000001194"/>
    </source>
</evidence>
<proteinExistence type="predicted"/>
<gene>
    <name evidence="2" type="ORF">LACBIDRAFT_294706</name>
</gene>
<organism evidence="3">
    <name type="scientific">Laccaria bicolor (strain S238N-H82 / ATCC MYA-4686)</name>
    <name type="common">Bicoloured deceiver</name>
    <name type="synonym">Laccaria laccata var. bicolor</name>
    <dbReference type="NCBI Taxonomy" id="486041"/>
    <lineage>
        <taxon>Eukaryota</taxon>
        <taxon>Fungi</taxon>
        <taxon>Dikarya</taxon>
        <taxon>Basidiomycota</taxon>
        <taxon>Agaricomycotina</taxon>
        <taxon>Agaricomycetes</taxon>
        <taxon>Agaricomycetidae</taxon>
        <taxon>Agaricales</taxon>
        <taxon>Agaricineae</taxon>
        <taxon>Hydnangiaceae</taxon>
        <taxon>Laccaria</taxon>
    </lineage>
</organism>
<feature type="compositionally biased region" description="Polar residues" evidence="1">
    <location>
        <begin position="54"/>
        <end position="82"/>
    </location>
</feature>
<dbReference type="GeneID" id="6078738"/>
<feature type="non-terminal residue" evidence="2">
    <location>
        <position position="428"/>
    </location>
</feature>
<dbReference type="InParanoid" id="B0DGW2"/>
<feature type="region of interest" description="Disordered" evidence="1">
    <location>
        <begin position="227"/>
        <end position="268"/>
    </location>
</feature>
<dbReference type="KEGG" id="lbc:LACBIDRAFT_294706"/>
<dbReference type="OrthoDB" id="10493502at2759"/>
<feature type="compositionally biased region" description="Basic and acidic residues" evidence="1">
    <location>
        <begin position="1"/>
        <end position="10"/>
    </location>
</feature>
<evidence type="ECO:0000256" key="1">
    <source>
        <dbReference type="SAM" id="MobiDB-lite"/>
    </source>
</evidence>